<dbReference type="KEGG" id="bbes:BESB_007970"/>
<dbReference type="InterPro" id="IPR012337">
    <property type="entry name" value="RNaseH-like_sf"/>
</dbReference>
<feature type="compositionally biased region" description="Basic and acidic residues" evidence="4">
    <location>
        <begin position="688"/>
        <end position="707"/>
    </location>
</feature>
<evidence type="ECO:0000259" key="5">
    <source>
        <dbReference type="PROSITE" id="PS51061"/>
    </source>
</evidence>
<dbReference type="GeneID" id="40305859"/>
<feature type="region of interest" description="Disordered" evidence="4">
    <location>
        <begin position="684"/>
        <end position="719"/>
    </location>
</feature>
<evidence type="ECO:0000256" key="3">
    <source>
        <dbReference type="ARBA" id="ARBA00031923"/>
    </source>
</evidence>
<dbReference type="GO" id="GO:0003723">
    <property type="term" value="F:RNA binding"/>
    <property type="evidence" value="ECO:0007669"/>
    <property type="project" value="TreeGrafter"/>
</dbReference>
<dbReference type="OrthoDB" id="414075at2759"/>
<accession>A0A2A9MKE2</accession>
<evidence type="ECO:0000256" key="2">
    <source>
        <dbReference type="ARBA" id="ARBA00015918"/>
    </source>
</evidence>
<dbReference type="InterPro" id="IPR006941">
    <property type="entry name" value="RNase_CAF1"/>
</dbReference>
<feature type="domain" description="R3H" evidence="5">
    <location>
        <begin position="312"/>
        <end position="377"/>
    </location>
</feature>
<dbReference type="InterPro" id="IPR036397">
    <property type="entry name" value="RNaseH_sf"/>
</dbReference>
<proteinExistence type="inferred from homology"/>
<dbReference type="EMBL" id="NWUJ01000001">
    <property type="protein sequence ID" value="PFH38455.1"/>
    <property type="molecule type" value="Genomic_DNA"/>
</dbReference>
<organism evidence="6 7">
    <name type="scientific">Besnoitia besnoiti</name>
    <name type="common">Apicomplexan protozoan</name>
    <dbReference type="NCBI Taxonomy" id="94643"/>
    <lineage>
        <taxon>Eukaryota</taxon>
        <taxon>Sar</taxon>
        <taxon>Alveolata</taxon>
        <taxon>Apicomplexa</taxon>
        <taxon>Conoidasida</taxon>
        <taxon>Coccidia</taxon>
        <taxon>Eucoccidiorida</taxon>
        <taxon>Eimeriorina</taxon>
        <taxon>Sarcocystidae</taxon>
        <taxon>Besnoitia</taxon>
    </lineage>
</organism>
<dbReference type="GO" id="GO:0000175">
    <property type="term" value="F:3'-5'-RNA exonuclease activity"/>
    <property type="evidence" value="ECO:0007669"/>
    <property type="project" value="TreeGrafter"/>
</dbReference>
<dbReference type="Proteomes" id="UP000224006">
    <property type="component" value="Chromosome I"/>
</dbReference>
<name>A0A2A9MKE2_BESBE</name>
<dbReference type="Gene3D" id="3.30.420.10">
    <property type="entry name" value="Ribonuclease H-like superfamily/Ribonuclease H"/>
    <property type="match status" value="2"/>
</dbReference>
<dbReference type="VEuPathDB" id="ToxoDB:BESB_007970"/>
<evidence type="ECO:0000313" key="7">
    <source>
        <dbReference type="Proteomes" id="UP000224006"/>
    </source>
</evidence>
<dbReference type="InterPro" id="IPR012677">
    <property type="entry name" value="Nucleotide-bd_a/b_plait_sf"/>
</dbReference>
<dbReference type="PANTHER" id="PTHR15092:SF22">
    <property type="entry name" value="POLY(A)-SPECIFIC RIBONUCLEASE PNLDC1"/>
    <property type="match status" value="1"/>
</dbReference>
<feature type="compositionally biased region" description="Basic and acidic residues" evidence="4">
    <location>
        <begin position="607"/>
        <end position="620"/>
    </location>
</feature>
<evidence type="ECO:0000256" key="4">
    <source>
        <dbReference type="SAM" id="MobiDB-lite"/>
    </source>
</evidence>
<dbReference type="SUPFAM" id="SSF82708">
    <property type="entry name" value="R3H domain"/>
    <property type="match status" value="1"/>
</dbReference>
<comment type="similarity">
    <text evidence="1">Belongs to the CAF1 family.</text>
</comment>
<dbReference type="AlphaFoldDB" id="A0A2A9MKE2"/>
<keyword evidence="7" id="KW-1185">Reference proteome</keyword>
<sequence length="848" mass="93714">MRLGGVATGQHLPFAALCELHIPLAIRVAFFVSPRFVRSLFGFYALRCFDVSPSLGLRGVRFLASSRAAASRLASLRLAFVLPFLNLSVVRVALTSLSAFRSSAKRLSLPSLAVSQLSRPELSSGASACCPAVLLGCLPPRPDAHRTRAEEVIAKAEFIALDVELTGLHVKHEKYLGVERCYEAHCEGARNFLPVQLGLCAARRASPAEPHRWILTPASVYMFPREARLFQASTATLTFLRENGFDFNEWLDQGIPFLRAQEEKEKRQALQTRIDDLDHLIQTRGKGTAARDAPEGSAASPSLLETASPEDSELAASVRASIREWLASKRREPLHLPVESPLHRLLLHSLVASEFPSLYSLSVKLGDRRVLAIYQSEEEVYEEQRRGLLEDIQRVEELRGVRQLLDDVSDHKLVVIGHNCFYDFLHIFQTLYADLPQSLSEFKTTWTHLFSSTFDTKLIAESHDALAPLQPPATLKGLCDFMAALAAATMQSADSKGRREERDASASPLGAPESLEFQLELLPGTKWTLPPALQPLAVPPISLSALLSEPAPGDPSASPPKLSSSSALEESSEGAATDEAAGMSEERAGRSVVAAAGSGVQQVMQGEEGKEGGAARCSKEPEEEDYSHDAGYDSMMTSAVFLLQLAHVLPRHGLKWENLQFRTDGATGRTLGVRRQGLLAALGSPKKLASEESRASRGRNAEPDKRATSKTPSHGLSASEELQARMDAAAKRKGIADLLPLFVNRIRLSRSQPSSINLGGQDEQLQQQKRLLLMRNHPTHWKKWELMKIWSPVWVDVQPVDNSTSWIVVRDEEDMQNILTIYEMLREPEFELLNYDQYRALQQQQQRS</sequence>
<dbReference type="SUPFAM" id="SSF53098">
    <property type="entry name" value="Ribonuclease H-like"/>
    <property type="match status" value="1"/>
</dbReference>
<dbReference type="Gene3D" id="3.30.70.330">
    <property type="match status" value="1"/>
</dbReference>
<dbReference type="InterPro" id="IPR051181">
    <property type="entry name" value="CAF1_poly(A)_ribonucleases"/>
</dbReference>
<protein>
    <recommendedName>
        <fullName evidence="2">Poly(A)-specific ribonuclease PARN</fullName>
    </recommendedName>
    <alternativeName>
        <fullName evidence="3">Polyadenylate-specific ribonuclease</fullName>
    </alternativeName>
</protein>
<feature type="compositionally biased region" description="Low complexity" evidence="4">
    <location>
        <begin position="555"/>
        <end position="569"/>
    </location>
</feature>
<evidence type="ECO:0000313" key="6">
    <source>
        <dbReference type="EMBL" id="PFH38455.1"/>
    </source>
</evidence>
<reference evidence="6 7" key="1">
    <citation type="submission" date="2017-09" db="EMBL/GenBank/DDBJ databases">
        <title>Genome sequencing of Besnoitia besnoiti strain Bb-Ger1.</title>
        <authorList>
            <person name="Schares G."/>
            <person name="Venepally P."/>
            <person name="Lorenzi H.A."/>
        </authorList>
    </citation>
    <scope>NUCLEOTIDE SEQUENCE [LARGE SCALE GENOMIC DNA]</scope>
    <source>
        <strain evidence="6 7">Bb-Ger1</strain>
    </source>
</reference>
<dbReference type="STRING" id="94643.A0A2A9MKE2"/>
<feature type="compositionally biased region" description="Low complexity" evidence="4">
    <location>
        <begin position="590"/>
        <end position="606"/>
    </location>
</feature>
<comment type="caution">
    <text evidence="6">The sequence shown here is derived from an EMBL/GenBank/DDBJ whole genome shotgun (WGS) entry which is preliminary data.</text>
</comment>
<feature type="region of interest" description="Disordered" evidence="4">
    <location>
        <begin position="547"/>
        <end position="630"/>
    </location>
</feature>
<dbReference type="PANTHER" id="PTHR15092">
    <property type="entry name" value="POLY A -SPECIFIC RIBONUCLEASE/TARGET OF EGR1, MEMBER 1"/>
    <property type="match status" value="1"/>
</dbReference>
<gene>
    <name evidence="6" type="ORF">BESB_007970</name>
</gene>
<dbReference type="InterPro" id="IPR001374">
    <property type="entry name" value="R3H_dom"/>
</dbReference>
<feature type="region of interest" description="Disordered" evidence="4">
    <location>
        <begin position="284"/>
        <end position="311"/>
    </location>
</feature>
<dbReference type="InterPro" id="IPR036867">
    <property type="entry name" value="R3H_dom_sf"/>
</dbReference>
<dbReference type="RefSeq" id="XP_029222464.1">
    <property type="nucleotide sequence ID" value="XM_029359551.1"/>
</dbReference>
<evidence type="ECO:0000256" key="1">
    <source>
        <dbReference type="ARBA" id="ARBA00008372"/>
    </source>
</evidence>
<dbReference type="Pfam" id="PF04857">
    <property type="entry name" value="CAF1"/>
    <property type="match status" value="1"/>
</dbReference>
<dbReference type="PROSITE" id="PS51061">
    <property type="entry name" value="R3H"/>
    <property type="match status" value="1"/>
</dbReference>